<evidence type="ECO:0000313" key="1">
    <source>
        <dbReference type="EnsemblMetazoa" id="Aqu2.1.07493_001"/>
    </source>
</evidence>
<dbReference type="PANTHER" id="PTHR45749">
    <property type="match status" value="1"/>
</dbReference>
<accession>A0A1X7SZA6</accession>
<proteinExistence type="predicted"/>
<reference evidence="1" key="1">
    <citation type="submission" date="2017-05" db="UniProtKB">
        <authorList>
            <consortium name="EnsemblMetazoa"/>
        </authorList>
    </citation>
    <scope>IDENTIFICATION</scope>
</reference>
<organism evidence="1">
    <name type="scientific">Amphimedon queenslandica</name>
    <name type="common">Sponge</name>
    <dbReference type="NCBI Taxonomy" id="400682"/>
    <lineage>
        <taxon>Eukaryota</taxon>
        <taxon>Metazoa</taxon>
        <taxon>Porifera</taxon>
        <taxon>Demospongiae</taxon>
        <taxon>Heteroscleromorpha</taxon>
        <taxon>Haplosclerida</taxon>
        <taxon>Niphatidae</taxon>
        <taxon>Amphimedon</taxon>
    </lineage>
</organism>
<dbReference type="STRING" id="400682.A0A1X7SZA6"/>
<dbReference type="PANTHER" id="PTHR45749:SF37">
    <property type="entry name" value="OS05G0311600 PROTEIN"/>
    <property type="match status" value="1"/>
</dbReference>
<protein>
    <submittedName>
        <fullName evidence="1">Uncharacterized protein</fullName>
    </submittedName>
</protein>
<sequence length="161" mass="18001">MAVQDRPELLPTVNVSQSGLLLFPTKINFTFILVSIGTSIHKLLQLQLTPPRDIAQSIGLHLRGHRDVMGNPCMEETIANEGNFRALIVLLSRNNDTIRQKLTLGPRNATWLGHDIQNSLISLLADEVRAMTKKEVQSAQFYTVMANETKEISKLEQLSLV</sequence>
<dbReference type="EnsemblMetazoa" id="Aqu2.1.07493_001">
    <property type="protein sequence ID" value="Aqu2.1.07493_001"/>
    <property type="gene ID" value="Aqu2.1.07493"/>
</dbReference>
<dbReference type="AlphaFoldDB" id="A0A1X7SZA6"/>
<name>A0A1X7SZA6_AMPQE</name>
<dbReference type="InParanoid" id="A0A1X7SZA6"/>